<dbReference type="EMBL" id="GG693889">
    <property type="protein sequence ID" value="EES51493.1"/>
    <property type="molecule type" value="Genomic_DNA"/>
</dbReference>
<proteinExistence type="predicted"/>
<evidence type="ECO:0000313" key="1">
    <source>
        <dbReference type="EMBL" id="EES51493.1"/>
    </source>
</evidence>
<evidence type="ECO:0000313" key="2">
    <source>
        <dbReference type="Proteomes" id="UP000009374"/>
    </source>
</evidence>
<dbReference type="AlphaFoldDB" id="C6I0X4"/>
<sequence length="205" mass="23456">MLPIDDDSSLISDFLAQGSLSVAPSFDGFSDNELEYKAKVKAIRKKNREVRQQLLTMLQKALAKPGRSAETDIFGATRMASQLLSADKRRPVVVFLSDMQEDRGRFRYKNMTFGKKDLARVGTIYGFPDLKNVCVYVVGTRSDSIERTRKMLTFWEDYFKKSGAAVTPDHMVSMLVNWPPKKSCGSPRVREKTVLSWFDHLRREF</sequence>
<name>C6I0X4_9BACT</name>
<accession>C6I0X4</accession>
<gene>
    <name evidence="1" type="ORF">UBAL3_96120038</name>
</gene>
<protein>
    <submittedName>
        <fullName evidence="1">Uncharacterized protein</fullName>
    </submittedName>
</protein>
<dbReference type="Proteomes" id="UP000009374">
    <property type="component" value="Unassembled WGS sequence"/>
</dbReference>
<organism evidence="1 2">
    <name type="scientific">Leptospirillum ferrodiazotrophum</name>
    <dbReference type="NCBI Taxonomy" id="412449"/>
    <lineage>
        <taxon>Bacteria</taxon>
        <taxon>Pseudomonadati</taxon>
        <taxon>Nitrospirota</taxon>
        <taxon>Nitrospiria</taxon>
        <taxon>Nitrospirales</taxon>
        <taxon>Nitrospiraceae</taxon>
        <taxon>Leptospirillum</taxon>
    </lineage>
</organism>
<keyword evidence="2" id="KW-1185">Reference proteome</keyword>
<reference evidence="1 2" key="1">
    <citation type="journal article" date="2009" name="Appl. Environ. Microbiol.">
        <title>Community genomic and proteomic analyses of chemoautotrophic iron-oxidizing "Leptospirillum rubarum" (Group II) and "Leptospirillum ferrodiazotrophum" (Group III) bacteria in acid mine drainage biofilms.</title>
        <authorList>
            <person name="Goltsman D.S."/>
            <person name="Denef V.J."/>
            <person name="Singer S.W."/>
            <person name="VerBerkmoes N.C."/>
            <person name="Lefsrud M."/>
            <person name="Mueller R.S."/>
            <person name="Dick G.J."/>
            <person name="Sun C.L."/>
            <person name="Wheeler K.E."/>
            <person name="Zemla A."/>
            <person name="Baker B.J."/>
            <person name="Hauser L."/>
            <person name="Land M."/>
            <person name="Shah M.B."/>
            <person name="Thelen M.P."/>
            <person name="Hettich R.L."/>
            <person name="Banfield J.F."/>
        </authorList>
    </citation>
    <scope>NUCLEOTIDE SEQUENCE [LARGE SCALE GENOMIC DNA]</scope>
</reference>